<proteinExistence type="predicted"/>
<protein>
    <recommendedName>
        <fullName evidence="4">Neuropeptide</fullName>
    </recommendedName>
</protein>
<sequence>MRFIFILAFIACLIAVATSAHCPLGCKRNYKPVCGKKLVKGYWKKKTFSNDCEMRNENECYGGEYIPCSEDYED</sequence>
<dbReference type="SUPFAM" id="SSF100895">
    <property type="entry name" value="Kazal-type serine protease inhibitors"/>
    <property type="match status" value="1"/>
</dbReference>
<gene>
    <name evidence="2" type="ORF">NEZAVI_LOCUS15371</name>
</gene>
<dbReference type="Gene3D" id="3.30.60.30">
    <property type="match status" value="1"/>
</dbReference>
<dbReference type="EMBL" id="OV725083">
    <property type="protein sequence ID" value="CAH1407710.1"/>
    <property type="molecule type" value="Genomic_DNA"/>
</dbReference>
<evidence type="ECO:0000313" key="3">
    <source>
        <dbReference type="Proteomes" id="UP001152798"/>
    </source>
</evidence>
<feature type="chain" id="PRO_5040202043" description="Neuropeptide" evidence="1">
    <location>
        <begin position="20"/>
        <end position="74"/>
    </location>
</feature>
<feature type="signal peptide" evidence="1">
    <location>
        <begin position="1"/>
        <end position="19"/>
    </location>
</feature>
<evidence type="ECO:0000313" key="2">
    <source>
        <dbReference type="EMBL" id="CAH1407710.1"/>
    </source>
</evidence>
<evidence type="ECO:0000256" key="1">
    <source>
        <dbReference type="SAM" id="SignalP"/>
    </source>
</evidence>
<reference evidence="2" key="1">
    <citation type="submission" date="2022-01" db="EMBL/GenBank/DDBJ databases">
        <authorList>
            <person name="King R."/>
        </authorList>
    </citation>
    <scope>NUCLEOTIDE SEQUENCE</scope>
</reference>
<evidence type="ECO:0008006" key="4">
    <source>
        <dbReference type="Google" id="ProtNLM"/>
    </source>
</evidence>
<organism evidence="2 3">
    <name type="scientific">Nezara viridula</name>
    <name type="common">Southern green stink bug</name>
    <name type="synonym">Cimex viridulus</name>
    <dbReference type="NCBI Taxonomy" id="85310"/>
    <lineage>
        <taxon>Eukaryota</taxon>
        <taxon>Metazoa</taxon>
        <taxon>Ecdysozoa</taxon>
        <taxon>Arthropoda</taxon>
        <taxon>Hexapoda</taxon>
        <taxon>Insecta</taxon>
        <taxon>Pterygota</taxon>
        <taxon>Neoptera</taxon>
        <taxon>Paraneoptera</taxon>
        <taxon>Hemiptera</taxon>
        <taxon>Heteroptera</taxon>
        <taxon>Panheteroptera</taxon>
        <taxon>Pentatomomorpha</taxon>
        <taxon>Pentatomoidea</taxon>
        <taxon>Pentatomidae</taxon>
        <taxon>Pentatominae</taxon>
        <taxon>Nezara</taxon>
    </lineage>
</organism>
<name>A0A9P0MWL3_NEZVI</name>
<keyword evidence="1" id="KW-0732">Signal</keyword>
<keyword evidence="3" id="KW-1185">Reference proteome</keyword>
<dbReference type="InterPro" id="IPR036058">
    <property type="entry name" value="Kazal_dom_sf"/>
</dbReference>
<dbReference type="AlphaFoldDB" id="A0A9P0MWL3"/>
<dbReference type="Proteomes" id="UP001152798">
    <property type="component" value="Chromosome 7"/>
</dbReference>
<accession>A0A9P0MWL3</accession>